<evidence type="ECO:0000313" key="3">
    <source>
        <dbReference type="Proteomes" id="UP000011586"/>
    </source>
</evidence>
<gene>
    <name evidence="2" type="ORF">C463_05680</name>
</gene>
<organism evidence="2 3">
    <name type="scientific">Halorubrum californiense DSM 19288</name>
    <dbReference type="NCBI Taxonomy" id="1227465"/>
    <lineage>
        <taxon>Archaea</taxon>
        <taxon>Methanobacteriati</taxon>
        <taxon>Methanobacteriota</taxon>
        <taxon>Stenosarchaea group</taxon>
        <taxon>Halobacteria</taxon>
        <taxon>Halobacteriales</taxon>
        <taxon>Haloferacaceae</taxon>
        <taxon>Halorubrum</taxon>
    </lineage>
</organism>
<feature type="transmembrane region" description="Helical" evidence="1">
    <location>
        <begin position="134"/>
        <end position="156"/>
    </location>
</feature>
<evidence type="ECO:0000256" key="1">
    <source>
        <dbReference type="SAM" id="Phobius"/>
    </source>
</evidence>
<keyword evidence="1" id="KW-0812">Transmembrane</keyword>
<proteinExistence type="predicted"/>
<dbReference type="EMBL" id="AOJK01000025">
    <property type="protein sequence ID" value="ELZ45896.1"/>
    <property type="molecule type" value="Genomic_DNA"/>
</dbReference>
<name>M0EDM7_9EURY</name>
<comment type="caution">
    <text evidence="2">The sequence shown here is derived from an EMBL/GenBank/DDBJ whole genome shotgun (WGS) entry which is preliminary data.</text>
</comment>
<keyword evidence="1" id="KW-0472">Membrane</keyword>
<dbReference type="AlphaFoldDB" id="M0EDM7"/>
<evidence type="ECO:0000313" key="2">
    <source>
        <dbReference type="EMBL" id="ELZ45896.1"/>
    </source>
</evidence>
<reference evidence="2 3" key="1">
    <citation type="journal article" date="2014" name="PLoS Genet.">
        <title>Phylogenetically driven sequencing of extremely halophilic archaea reveals strategies for static and dynamic osmo-response.</title>
        <authorList>
            <person name="Becker E.A."/>
            <person name="Seitzer P.M."/>
            <person name="Tritt A."/>
            <person name="Larsen D."/>
            <person name="Krusor M."/>
            <person name="Yao A.I."/>
            <person name="Wu D."/>
            <person name="Madern D."/>
            <person name="Eisen J.A."/>
            <person name="Darling A.E."/>
            <person name="Facciotti M.T."/>
        </authorList>
    </citation>
    <scope>NUCLEOTIDE SEQUENCE [LARGE SCALE GENOMIC DNA]</scope>
    <source>
        <strain evidence="2 3">DSM 19288</strain>
    </source>
</reference>
<feature type="transmembrane region" description="Helical" evidence="1">
    <location>
        <begin position="7"/>
        <end position="30"/>
    </location>
</feature>
<accession>M0EDM7</accession>
<keyword evidence="1" id="KW-1133">Transmembrane helix</keyword>
<dbReference type="PATRIC" id="fig|1227465.4.peg.1115"/>
<feature type="transmembrane region" description="Helical" evidence="1">
    <location>
        <begin position="82"/>
        <end position="108"/>
    </location>
</feature>
<protein>
    <submittedName>
        <fullName evidence="2">Uncharacterized protein</fullName>
    </submittedName>
</protein>
<dbReference type="Proteomes" id="UP000011586">
    <property type="component" value="Unassembled WGS sequence"/>
</dbReference>
<feature type="transmembrane region" description="Helical" evidence="1">
    <location>
        <begin position="50"/>
        <end position="70"/>
    </location>
</feature>
<keyword evidence="3" id="KW-1185">Reference proteome</keyword>
<sequence>MPAHATGAGLLAGASALVAALCYLAALWILRPTRRVPFSTDLYLLGYTGFVFYATLAAPIAGFAIGRVLWRRRLSAASTPRRGAIAGAVTALGTVLAVPVPFGLLFAVRELAGATPAVFRDPVTAFAVLARGGLVYWSLPVGAVLVPLCALAGWLYQRR</sequence>
<dbReference type="STRING" id="1227465.C463_05680"/>